<evidence type="ECO:0000256" key="5">
    <source>
        <dbReference type="ARBA" id="ARBA00022777"/>
    </source>
</evidence>
<dbReference type="PANTHER" id="PTHR43711:SF1">
    <property type="entry name" value="HISTIDINE KINASE 1"/>
    <property type="match status" value="1"/>
</dbReference>
<dbReference type="Proteomes" id="UP001596545">
    <property type="component" value="Unassembled WGS sequence"/>
</dbReference>
<gene>
    <name evidence="9" type="ORF">ACFQMF_08890</name>
</gene>
<dbReference type="RefSeq" id="WP_256408918.1">
    <property type="nucleotide sequence ID" value="NZ_JANHDN010000004.1"/>
</dbReference>
<dbReference type="InterPro" id="IPR036097">
    <property type="entry name" value="HisK_dim/P_sf"/>
</dbReference>
<keyword evidence="10" id="KW-1185">Reference proteome</keyword>
<comment type="catalytic activity">
    <reaction evidence="1">
        <text>ATP + protein L-histidine = ADP + protein N-phospho-L-histidine.</text>
        <dbReference type="EC" id="2.7.13.3"/>
    </reaction>
</comment>
<dbReference type="Pfam" id="PF13492">
    <property type="entry name" value="GAF_3"/>
    <property type="match status" value="1"/>
</dbReference>
<dbReference type="InterPro" id="IPR003594">
    <property type="entry name" value="HATPase_dom"/>
</dbReference>
<dbReference type="Gene3D" id="3.30.565.10">
    <property type="entry name" value="Histidine kinase-like ATPase, C-terminal domain"/>
    <property type="match status" value="1"/>
</dbReference>
<dbReference type="InterPro" id="IPR050736">
    <property type="entry name" value="Sensor_HK_Regulatory"/>
</dbReference>
<evidence type="ECO:0000256" key="2">
    <source>
        <dbReference type="ARBA" id="ARBA00012438"/>
    </source>
</evidence>
<dbReference type="InterPro" id="IPR003018">
    <property type="entry name" value="GAF"/>
</dbReference>
<dbReference type="SUPFAM" id="SSF55874">
    <property type="entry name" value="ATPase domain of HSP90 chaperone/DNA topoisomerase II/histidine kinase"/>
    <property type="match status" value="1"/>
</dbReference>
<dbReference type="InterPro" id="IPR003661">
    <property type="entry name" value="HisK_dim/P_dom"/>
</dbReference>
<evidence type="ECO:0000313" key="10">
    <source>
        <dbReference type="Proteomes" id="UP001596545"/>
    </source>
</evidence>
<dbReference type="InterPro" id="IPR036890">
    <property type="entry name" value="HATPase_C_sf"/>
</dbReference>
<dbReference type="Gene3D" id="1.10.287.130">
    <property type="match status" value="1"/>
</dbReference>
<protein>
    <recommendedName>
        <fullName evidence="2">histidine kinase</fullName>
        <ecNumber evidence="2">2.7.13.3</ecNumber>
    </recommendedName>
</protein>
<feature type="domain" description="Histidine kinase" evidence="8">
    <location>
        <begin position="361"/>
        <end position="557"/>
    </location>
</feature>
<evidence type="ECO:0000313" key="9">
    <source>
        <dbReference type="EMBL" id="MFC7324695.1"/>
    </source>
</evidence>
<dbReference type="Pfam" id="PF00512">
    <property type="entry name" value="HisKA"/>
    <property type="match status" value="1"/>
</dbReference>
<dbReference type="GO" id="GO:0004673">
    <property type="term" value="F:protein histidine kinase activity"/>
    <property type="evidence" value="ECO:0007669"/>
    <property type="project" value="UniProtKB-EC"/>
</dbReference>
<feature type="compositionally biased region" description="Gly residues" evidence="7">
    <location>
        <begin position="261"/>
        <end position="276"/>
    </location>
</feature>
<dbReference type="InterPro" id="IPR029016">
    <property type="entry name" value="GAF-like_dom_sf"/>
</dbReference>
<dbReference type="InterPro" id="IPR004358">
    <property type="entry name" value="Sig_transdc_His_kin-like_C"/>
</dbReference>
<evidence type="ECO:0000256" key="7">
    <source>
        <dbReference type="SAM" id="MobiDB-lite"/>
    </source>
</evidence>
<dbReference type="GO" id="GO:0005524">
    <property type="term" value="F:ATP binding"/>
    <property type="evidence" value="ECO:0007669"/>
    <property type="project" value="UniProtKB-KW"/>
</dbReference>
<evidence type="ECO:0000256" key="6">
    <source>
        <dbReference type="ARBA" id="ARBA00023012"/>
    </source>
</evidence>
<feature type="region of interest" description="Disordered" evidence="7">
    <location>
        <begin position="232"/>
        <end position="292"/>
    </location>
</feature>
<accession>A0ABD6AKV4</accession>
<dbReference type="GO" id="GO:0000160">
    <property type="term" value="P:phosphorelay signal transduction system"/>
    <property type="evidence" value="ECO:0007669"/>
    <property type="project" value="UniProtKB-KW"/>
</dbReference>
<evidence type="ECO:0000256" key="4">
    <source>
        <dbReference type="ARBA" id="ARBA00022679"/>
    </source>
</evidence>
<reference evidence="9 10" key="1">
    <citation type="journal article" date="2019" name="Int. J. Syst. Evol. Microbiol.">
        <title>The Global Catalogue of Microorganisms (GCM) 10K type strain sequencing project: providing services to taxonomists for standard genome sequencing and annotation.</title>
        <authorList>
            <consortium name="The Broad Institute Genomics Platform"/>
            <consortium name="The Broad Institute Genome Sequencing Center for Infectious Disease"/>
            <person name="Wu L."/>
            <person name="Ma J."/>
        </authorList>
    </citation>
    <scope>NUCLEOTIDE SEQUENCE [LARGE SCALE GENOMIC DNA]</scope>
    <source>
        <strain evidence="9 10">CGMCC 1.12554</strain>
    </source>
</reference>
<organism evidence="9 10">
    <name type="scientific">Halorubrum rutilum</name>
    <dbReference type="NCBI Taxonomy" id="1364933"/>
    <lineage>
        <taxon>Archaea</taxon>
        <taxon>Methanobacteriati</taxon>
        <taxon>Methanobacteriota</taxon>
        <taxon>Stenosarchaea group</taxon>
        <taxon>Halobacteria</taxon>
        <taxon>Halobacteriales</taxon>
        <taxon>Haloferacaceae</taxon>
        <taxon>Halorubrum</taxon>
    </lineage>
</organism>
<dbReference type="SMART" id="SM00388">
    <property type="entry name" value="HisKA"/>
    <property type="match status" value="1"/>
</dbReference>
<dbReference type="InterPro" id="IPR005467">
    <property type="entry name" value="His_kinase_dom"/>
</dbReference>
<comment type="caution">
    <text evidence="9">The sequence shown here is derived from an EMBL/GenBank/DDBJ whole genome shotgun (WGS) entry which is preliminary data.</text>
</comment>
<keyword evidence="3" id="KW-0597">Phosphoprotein</keyword>
<dbReference type="AlphaFoldDB" id="A0ABD6AKV4"/>
<proteinExistence type="predicted"/>
<keyword evidence="4" id="KW-0808">Transferase</keyword>
<dbReference type="Pfam" id="PF02518">
    <property type="entry name" value="HATPase_c"/>
    <property type="match status" value="1"/>
</dbReference>
<dbReference type="PRINTS" id="PR00344">
    <property type="entry name" value="BCTRLSENSOR"/>
</dbReference>
<dbReference type="PROSITE" id="PS50109">
    <property type="entry name" value="HIS_KIN"/>
    <property type="match status" value="1"/>
</dbReference>
<keyword evidence="9" id="KW-0547">Nucleotide-binding</keyword>
<sequence length="562" mass="59607">MHRRSVVAYVGGDTDLRDRVRDAVAAAWSDSPSPGYEAVSPAAFSEATTEVPSPLSDACGVVVAADALASEPTRRHVAATPETVPVLVAVEEAETETIRALLTADADDVVAVESDDAAPDSDGDAAPDRDDDAAGPLVERLRDAIDPALTRLGGDDVARLREVLLDAGTTLMSTRSDEVETKVVWTMENVGRQVAVDRIVCYLEEDGAFEPAYHWSSDGCDPDPKPFETFPDPEALSTFENVVRPPVRDGEADERSAPVGADGGGSASVGADGGGSAPAQGAGDGDADAGSTSATVHVPLVSDWELIGVLAFETDDPRAWTAEEVAAYRTFGDLIAHTVARNERRLELRRQTERLEQFSAVVSHDLRNPLNVFSGYLDLVADDVERPKYEAMERAVLRMETLIDDLLMLARRGDAIDETEPVPVAAVAEDAWSSVRAPDATLTVADDAARVEADPSRLRQLFENLFRNAVDHGGRGVSIEVGVEDDRSGVRELYVADDGPGIPPDARDSLFESGFSTAGSSGLGLAIVDRIADAHGWGLDVRNDGGAVFELSVETEPVTAPA</sequence>
<feature type="region of interest" description="Disordered" evidence="7">
    <location>
        <begin position="114"/>
        <end position="133"/>
    </location>
</feature>
<feature type="compositionally biased region" description="Basic and acidic residues" evidence="7">
    <location>
        <begin position="246"/>
        <end position="256"/>
    </location>
</feature>
<evidence type="ECO:0000259" key="8">
    <source>
        <dbReference type="PROSITE" id="PS50109"/>
    </source>
</evidence>
<keyword evidence="6" id="KW-0902">Two-component regulatory system</keyword>
<dbReference type="SMART" id="SM00387">
    <property type="entry name" value="HATPase_c"/>
    <property type="match status" value="1"/>
</dbReference>
<keyword evidence="5" id="KW-0418">Kinase</keyword>
<dbReference type="CDD" id="cd00082">
    <property type="entry name" value="HisKA"/>
    <property type="match status" value="1"/>
</dbReference>
<evidence type="ECO:0000256" key="3">
    <source>
        <dbReference type="ARBA" id="ARBA00022553"/>
    </source>
</evidence>
<evidence type="ECO:0000256" key="1">
    <source>
        <dbReference type="ARBA" id="ARBA00000085"/>
    </source>
</evidence>
<dbReference type="PANTHER" id="PTHR43711">
    <property type="entry name" value="TWO-COMPONENT HISTIDINE KINASE"/>
    <property type="match status" value="1"/>
</dbReference>
<dbReference type="SUPFAM" id="SSF47384">
    <property type="entry name" value="Homodimeric domain of signal transducing histidine kinase"/>
    <property type="match status" value="1"/>
</dbReference>
<dbReference type="CDD" id="cd00075">
    <property type="entry name" value="HATPase"/>
    <property type="match status" value="1"/>
</dbReference>
<dbReference type="EMBL" id="JBHTBL010000005">
    <property type="protein sequence ID" value="MFC7324695.1"/>
    <property type="molecule type" value="Genomic_DNA"/>
</dbReference>
<dbReference type="SMART" id="SM00065">
    <property type="entry name" value="GAF"/>
    <property type="match status" value="1"/>
</dbReference>
<dbReference type="Gene3D" id="3.30.450.40">
    <property type="match status" value="1"/>
</dbReference>
<name>A0ABD6AKV4_9EURY</name>
<dbReference type="EC" id="2.7.13.3" evidence="2"/>
<keyword evidence="9" id="KW-0067">ATP-binding</keyword>
<dbReference type="SUPFAM" id="SSF55781">
    <property type="entry name" value="GAF domain-like"/>
    <property type="match status" value="1"/>
</dbReference>